<evidence type="ECO:0000256" key="5">
    <source>
        <dbReference type="ARBA" id="ARBA00022737"/>
    </source>
</evidence>
<dbReference type="EMBL" id="JAJAGQ010000017">
    <property type="protein sequence ID" value="KAJ8538408.1"/>
    <property type="molecule type" value="Genomic_DNA"/>
</dbReference>
<keyword evidence="4 10" id="KW-0732">Signal</keyword>
<dbReference type="OrthoDB" id="1286339at2759"/>
<evidence type="ECO:0000256" key="10">
    <source>
        <dbReference type="SAM" id="SignalP"/>
    </source>
</evidence>
<dbReference type="PANTHER" id="PTHR48006:SF98">
    <property type="entry name" value="MALECTIN DOMAIN-CONTAINING PROTEIN"/>
    <property type="match status" value="1"/>
</dbReference>
<organism evidence="11 12">
    <name type="scientific">Anisodus acutangulus</name>
    <dbReference type="NCBI Taxonomy" id="402998"/>
    <lineage>
        <taxon>Eukaryota</taxon>
        <taxon>Viridiplantae</taxon>
        <taxon>Streptophyta</taxon>
        <taxon>Embryophyta</taxon>
        <taxon>Tracheophyta</taxon>
        <taxon>Spermatophyta</taxon>
        <taxon>Magnoliopsida</taxon>
        <taxon>eudicotyledons</taxon>
        <taxon>Gunneridae</taxon>
        <taxon>Pentapetalae</taxon>
        <taxon>asterids</taxon>
        <taxon>lamiids</taxon>
        <taxon>Solanales</taxon>
        <taxon>Solanaceae</taxon>
        <taxon>Solanoideae</taxon>
        <taxon>Hyoscyameae</taxon>
        <taxon>Anisodus</taxon>
    </lineage>
</organism>
<feature type="signal peptide" evidence="10">
    <location>
        <begin position="1"/>
        <end position="19"/>
    </location>
</feature>
<evidence type="ECO:0000256" key="4">
    <source>
        <dbReference type="ARBA" id="ARBA00022729"/>
    </source>
</evidence>
<dbReference type="InterPro" id="IPR001611">
    <property type="entry name" value="Leu-rich_rpt"/>
</dbReference>
<dbReference type="InterPro" id="IPR032675">
    <property type="entry name" value="LRR_dom_sf"/>
</dbReference>
<dbReference type="FunFam" id="3.80.10.10:FF:000413">
    <property type="entry name" value="Inactive leucine-rich repeat receptor-like protein kinase"/>
    <property type="match status" value="1"/>
</dbReference>
<dbReference type="Gene3D" id="3.80.10.10">
    <property type="entry name" value="Ribonuclease Inhibitor"/>
    <property type="match status" value="2"/>
</dbReference>
<keyword evidence="5" id="KW-0677">Repeat</keyword>
<dbReference type="SUPFAM" id="SSF52058">
    <property type="entry name" value="L domain-like"/>
    <property type="match status" value="1"/>
</dbReference>
<keyword evidence="12" id="KW-1185">Reference proteome</keyword>
<evidence type="ECO:0000256" key="6">
    <source>
        <dbReference type="ARBA" id="ARBA00022989"/>
    </source>
</evidence>
<proteinExistence type="predicted"/>
<keyword evidence="2" id="KW-0433">Leucine-rich repeat</keyword>
<evidence type="ECO:0000256" key="1">
    <source>
        <dbReference type="ARBA" id="ARBA00004479"/>
    </source>
</evidence>
<evidence type="ECO:0000256" key="8">
    <source>
        <dbReference type="ARBA" id="ARBA00023170"/>
    </source>
</evidence>
<reference evidence="12" key="1">
    <citation type="journal article" date="2023" name="Proc. Natl. Acad. Sci. U.S.A.">
        <title>Genomic and structural basis for evolution of tropane alkaloid biosynthesis.</title>
        <authorList>
            <person name="Wanga Y.-J."/>
            <person name="Taina T."/>
            <person name="Yua J.-Y."/>
            <person name="Lia J."/>
            <person name="Xua B."/>
            <person name="Chenc J."/>
            <person name="D'Auriad J.C."/>
            <person name="Huanga J.-P."/>
            <person name="Huanga S.-X."/>
        </authorList>
    </citation>
    <scope>NUCLEOTIDE SEQUENCE [LARGE SCALE GENOMIC DNA]</scope>
    <source>
        <strain evidence="12">cv. KIB-2019</strain>
    </source>
</reference>
<keyword evidence="7" id="KW-0472">Membrane</keyword>
<protein>
    <submittedName>
        <fullName evidence="11">Uncharacterized protein</fullName>
    </submittedName>
</protein>
<evidence type="ECO:0000313" key="12">
    <source>
        <dbReference type="Proteomes" id="UP001152561"/>
    </source>
</evidence>
<feature type="chain" id="PRO_5040311445" evidence="10">
    <location>
        <begin position="20"/>
        <end position="236"/>
    </location>
</feature>
<evidence type="ECO:0000256" key="2">
    <source>
        <dbReference type="ARBA" id="ARBA00022614"/>
    </source>
</evidence>
<dbReference type="InterPro" id="IPR051824">
    <property type="entry name" value="LRR_Rcpt-Like_S/T_Kinase"/>
</dbReference>
<accession>A0A9Q1LN54</accession>
<gene>
    <name evidence="11" type="ORF">K7X08_014948</name>
</gene>
<comment type="subcellular location">
    <subcellularLocation>
        <location evidence="1">Membrane</location>
        <topology evidence="1">Single-pass type I membrane protein</topology>
    </subcellularLocation>
</comment>
<evidence type="ECO:0000256" key="7">
    <source>
        <dbReference type="ARBA" id="ARBA00023136"/>
    </source>
</evidence>
<dbReference type="Proteomes" id="UP001152561">
    <property type="component" value="Unassembled WGS sequence"/>
</dbReference>
<evidence type="ECO:0000256" key="9">
    <source>
        <dbReference type="ARBA" id="ARBA00023180"/>
    </source>
</evidence>
<evidence type="ECO:0000256" key="3">
    <source>
        <dbReference type="ARBA" id="ARBA00022692"/>
    </source>
</evidence>
<name>A0A9Q1LN54_9SOLA</name>
<keyword evidence="8" id="KW-0675">Receptor</keyword>
<dbReference type="GO" id="GO:0016020">
    <property type="term" value="C:membrane"/>
    <property type="evidence" value="ECO:0007669"/>
    <property type="project" value="UniProtKB-SubCell"/>
</dbReference>
<dbReference type="AlphaFoldDB" id="A0A9Q1LN54"/>
<comment type="caution">
    <text evidence="11">The sequence shown here is derived from an EMBL/GenBank/DDBJ whole genome shotgun (WGS) entry which is preliminary data.</text>
</comment>
<keyword evidence="9" id="KW-0325">Glycoprotein</keyword>
<keyword evidence="3" id="KW-0812">Transmembrane</keyword>
<sequence>MSSLCICFLVLCLLKIAAAQPLTDLIEVDALNKIIDHWNLRSKLNLTMDPCTQNAPWAPEQANPRIACICSTTCVYMFRKIYALDISGELPKELFLLKELMDLNLGQNVVNGTIPAEIRQLTKMQYLSLGINNLTGPVPPELGSLTNLKSLSFGSNNFNGPLPPQLGNLTSLQQLYIDSNGVHGQIPQELSNLKSLEILWASDRFTGKLPEFFAHFMNFLVLRLEGILLEGPILNN</sequence>
<dbReference type="PANTHER" id="PTHR48006">
    <property type="entry name" value="LEUCINE-RICH REPEAT-CONTAINING PROTEIN DDB_G0281931-RELATED"/>
    <property type="match status" value="1"/>
</dbReference>
<evidence type="ECO:0000313" key="11">
    <source>
        <dbReference type="EMBL" id="KAJ8538408.1"/>
    </source>
</evidence>
<keyword evidence="6" id="KW-1133">Transmembrane helix</keyword>
<dbReference type="Pfam" id="PF00560">
    <property type="entry name" value="LRR_1"/>
    <property type="match status" value="3"/>
</dbReference>